<evidence type="ECO:0000313" key="4">
    <source>
        <dbReference type="Proteomes" id="UP000076881"/>
    </source>
</evidence>
<dbReference type="PANTHER" id="PTHR31642:SF310">
    <property type="entry name" value="FATTY ALCOHOL:CAFFEOYL-COA ACYLTRANSFERASE"/>
    <property type="match status" value="1"/>
</dbReference>
<dbReference type="Pfam" id="PF22664">
    <property type="entry name" value="TRI-like_N"/>
    <property type="match status" value="1"/>
</dbReference>
<protein>
    <submittedName>
        <fullName evidence="3">Chloramphenicol acetyltransferase-like domain protein</fullName>
    </submittedName>
</protein>
<organism evidence="3 4">
    <name type="scientific">Akanthomyces lecanii RCEF 1005</name>
    <dbReference type="NCBI Taxonomy" id="1081108"/>
    <lineage>
        <taxon>Eukaryota</taxon>
        <taxon>Fungi</taxon>
        <taxon>Dikarya</taxon>
        <taxon>Ascomycota</taxon>
        <taxon>Pezizomycotina</taxon>
        <taxon>Sordariomycetes</taxon>
        <taxon>Hypocreomycetidae</taxon>
        <taxon>Hypocreales</taxon>
        <taxon>Cordycipitaceae</taxon>
        <taxon>Akanthomyces</taxon>
        <taxon>Cordyceps confragosa</taxon>
    </lineage>
</organism>
<dbReference type="AlphaFoldDB" id="A0A168GWD7"/>
<dbReference type="STRING" id="1081108.A0A168GWD7"/>
<evidence type="ECO:0000313" key="3">
    <source>
        <dbReference type="EMBL" id="OAA77003.1"/>
    </source>
</evidence>
<keyword evidence="1 3" id="KW-0808">Transferase</keyword>
<gene>
    <name evidence="3" type="ORF">LEL_06687</name>
</gene>
<dbReference type="InterPro" id="IPR050317">
    <property type="entry name" value="Plant_Fungal_Acyltransferase"/>
</dbReference>
<dbReference type="OrthoDB" id="3548654at2759"/>
<comment type="caution">
    <text evidence="3">The sequence shown here is derived from an EMBL/GenBank/DDBJ whole genome shotgun (WGS) entry which is preliminary data.</text>
</comment>
<dbReference type="EMBL" id="AZHF01000004">
    <property type="protein sequence ID" value="OAA77003.1"/>
    <property type="molecule type" value="Genomic_DNA"/>
</dbReference>
<sequence length="487" mass="53995">MSGEAPTLSRPLTAWNQAALRGYIRQVHCFETDGGCEALEVLRGKLRQALKHVCLRMPYMAGKLSLSKEQPGVILLHTREDDQVRLMASDVRGNKNLVYAKLRDRGFSASAFVGSVFNTDHTLCEDGPPIPVSQILLLLVDGGILMCVFVYHSITDGVGVNYFLSAVAAALKDQDTFLQKPLGYPSRIDIPVPPSSSKEKKDAGVAKVLSKQCPELSLAETGTNHEDYMTSMFGVSKVKFGGIFVFGPEKLRLVKDAVVSAGYSRMPSTFACLTVLSWAFMTTTRLRTVGIAEKSRKDNTQCRIVIPTWWGDRLFHEQLRDYAGNAVAFTETWHGAADLFVVAESASTDLSHAKGALMRLVNKIEATLGSVDEAFIKTRSTLFNNVADPRQLQYSFTPSDPKQLFFNSWRRLGADIEWTIPTAAGLKSMTADAIRKSQSEWNESAGLIMPGRRDKLEYEAVLSSDADSMESLRKNKAWKSWIDREIF</sequence>
<feature type="domain" description="Trichothecene 3-O-acetyltransferase-like N-terminal" evidence="2">
    <location>
        <begin position="25"/>
        <end position="166"/>
    </location>
</feature>
<accession>A0A168GWD7</accession>
<dbReference type="Gene3D" id="3.30.559.10">
    <property type="entry name" value="Chloramphenicol acetyltransferase-like domain"/>
    <property type="match status" value="2"/>
</dbReference>
<dbReference type="PANTHER" id="PTHR31642">
    <property type="entry name" value="TRICHOTHECENE 3-O-ACETYLTRANSFERASE"/>
    <property type="match status" value="1"/>
</dbReference>
<dbReference type="Proteomes" id="UP000076881">
    <property type="component" value="Unassembled WGS sequence"/>
</dbReference>
<evidence type="ECO:0000259" key="2">
    <source>
        <dbReference type="Pfam" id="PF22664"/>
    </source>
</evidence>
<evidence type="ECO:0000256" key="1">
    <source>
        <dbReference type="ARBA" id="ARBA00022679"/>
    </source>
</evidence>
<reference evidence="3 4" key="1">
    <citation type="journal article" date="2016" name="Genome Biol. Evol.">
        <title>Divergent and convergent evolution of fungal pathogenicity.</title>
        <authorList>
            <person name="Shang Y."/>
            <person name="Xiao G."/>
            <person name="Zheng P."/>
            <person name="Cen K."/>
            <person name="Zhan S."/>
            <person name="Wang C."/>
        </authorList>
    </citation>
    <scope>NUCLEOTIDE SEQUENCE [LARGE SCALE GENOMIC DNA]</scope>
    <source>
        <strain evidence="3 4">RCEF 1005</strain>
    </source>
</reference>
<keyword evidence="4" id="KW-1185">Reference proteome</keyword>
<dbReference type="InterPro" id="IPR054710">
    <property type="entry name" value="Tri101-like_N"/>
</dbReference>
<proteinExistence type="predicted"/>
<name>A0A168GWD7_CORDF</name>
<dbReference type="GO" id="GO:0016747">
    <property type="term" value="F:acyltransferase activity, transferring groups other than amino-acyl groups"/>
    <property type="evidence" value="ECO:0007669"/>
    <property type="project" value="TreeGrafter"/>
</dbReference>
<dbReference type="InterPro" id="IPR023213">
    <property type="entry name" value="CAT-like_dom_sf"/>
</dbReference>
<dbReference type="GO" id="GO:0044550">
    <property type="term" value="P:secondary metabolite biosynthetic process"/>
    <property type="evidence" value="ECO:0007669"/>
    <property type="project" value="TreeGrafter"/>
</dbReference>